<dbReference type="PANTHER" id="PTHR37807">
    <property type="entry name" value="OS07G0160300 PROTEIN"/>
    <property type="match status" value="1"/>
</dbReference>
<dbReference type="Gene3D" id="3.40.50.300">
    <property type="entry name" value="P-loop containing nucleotide triphosphate hydrolases"/>
    <property type="match status" value="1"/>
</dbReference>
<evidence type="ECO:0000313" key="1">
    <source>
        <dbReference type="EMBL" id="QDP96403.1"/>
    </source>
</evidence>
<sequence length="195" mass="21180">MTESSEVQPSDDVELHPTLIVVSGQAGSGKTTLAHRLAAAIGCPAICRDEIKEGMVHAYGAGFVAATSDPLTMRTFPLFFDCVRLLLAGGVTVVAEAAFQHTLWVQGLSPLREFAELRVVRCGTPDEVLVERRHRRLAEVATRSAHADSEILHPQTSRDRLPAWDAIHLGVPTLDVDTTDEYRPGLDAIVDFVNS</sequence>
<dbReference type="AlphaFoldDB" id="A0A516PYZ8"/>
<dbReference type="KEGG" id="mik:FOE78_11260"/>
<dbReference type="Pfam" id="PF13671">
    <property type="entry name" value="AAA_33"/>
    <property type="match status" value="1"/>
</dbReference>
<protein>
    <submittedName>
        <fullName evidence="1">ATP-binding protein</fullName>
    </submittedName>
</protein>
<reference evidence="1 2" key="1">
    <citation type="submission" date="2019-07" db="EMBL/GenBank/DDBJ databases">
        <title>Microlunatus dokdonensis sp. nov. isolated from the rhizospheric soil of the wild plant Elymus tsukushiensis.</title>
        <authorList>
            <person name="Ghim S.-Y."/>
            <person name="Hwang Y.-J."/>
            <person name="Son J.-S."/>
            <person name="Shin J.-H."/>
        </authorList>
    </citation>
    <scope>NUCLEOTIDE SEQUENCE [LARGE SCALE GENOMIC DNA]</scope>
    <source>
        <strain evidence="1 2">KUDC0627</strain>
    </source>
</reference>
<accession>A0A516PYZ8</accession>
<name>A0A516PYZ8_9ACTN</name>
<keyword evidence="2" id="KW-1185">Reference proteome</keyword>
<evidence type="ECO:0000313" key="2">
    <source>
        <dbReference type="Proteomes" id="UP000319263"/>
    </source>
</evidence>
<dbReference type="InterPro" id="IPR027417">
    <property type="entry name" value="P-loop_NTPase"/>
</dbReference>
<dbReference type="GO" id="GO:0005524">
    <property type="term" value="F:ATP binding"/>
    <property type="evidence" value="ECO:0007669"/>
    <property type="project" value="UniProtKB-KW"/>
</dbReference>
<dbReference type="SUPFAM" id="SSF52540">
    <property type="entry name" value="P-loop containing nucleoside triphosphate hydrolases"/>
    <property type="match status" value="1"/>
</dbReference>
<gene>
    <name evidence="1" type="ORF">FOE78_11260</name>
</gene>
<proteinExistence type="predicted"/>
<dbReference type="RefSeq" id="WP_143986369.1">
    <property type="nucleotide sequence ID" value="NZ_CP041692.1"/>
</dbReference>
<dbReference type="OrthoDB" id="3819922at2"/>
<dbReference type="PANTHER" id="PTHR37807:SF3">
    <property type="entry name" value="OS07G0160300 PROTEIN"/>
    <property type="match status" value="1"/>
</dbReference>
<dbReference type="EMBL" id="CP041692">
    <property type="protein sequence ID" value="QDP96403.1"/>
    <property type="molecule type" value="Genomic_DNA"/>
</dbReference>
<keyword evidence="1" id="KW-0067">ATP-binding</keyword>
<dbReference type="Proteomes" id="UP000319263">
    <property type="component" value="Chromosome"/>
</dbReference>
<organism evidence="1 2">
    <name type="scientific">Microlunatus elymi</name>
    <dbReference type="NCBI Taxonomy" id="2596828"/>
    <lineage>
        <taxon>Bacteria</taxon>
        <taxon>Bacillati</taxon>
        <taxon>Actinomycetota</taxon>
        <taxon>Actinomycetes</taxon>
        <taxon>Propionibacteriales</taxon>
        <taxon>Propionibacteriaceae</taxon>
        <taxon>Microlunatus</taxon>
    </lineage>
</organism>
<keyword evidence="1" id="KW-0547">Nucleotide-binding</keyword>